<feature type="transmembrane region" description="Helical" evidence="1">
    <location>
        <begin position="6"/>
        <end position="24"/>
    </location>
</feature>
<evidence type="ECO:0000256" key="1">
    <source>
        <dbReference type="SAM" id="Phobius"/>
    </source>
</evidence>
<gene>
    <name evidence="2" type="ORF">GIW81_13815</name>
</gene>
<organism evidence="2 3">
    <name type="scientific">Hyphomicrobium album</name>
    <dbReference type="NCBI Taxonomy" id="2665159"/>
    <lineage>
        <taxon>Bacteria</taxon>
        <taxon>Pseudomonadati</taxon>
        <taxon>Pseudomonadota</taxon>
        <taxon>Alphaproteobacteria</taxon>
        <taxon>Hyphomicrobiales</taxon>
        <taxon>Hyphomicrobiaceae</taxon>
        <taxon>Hyphomicrobium</taxon>
    </lineage>
</organism>
<dbReference type="Proteomes" id="UP000440694">
    <property type="component" value="Unassembled WGS sequence"/>
</dbReference>
<name>A0A6I3KRQ3_9HYPH</name>
<evidence type="ECO:0000313" key="2">
    <source>
        <dbReference type="EMBL" id="MTD95411.1"/>
    </source>
</evidence>
<keyword evidence="3" id="KW-1185">Reference proteome</keyword>
<sequence length="61" mass="6953">MNNFQLLEYAAWGISAVIGLWMLFDMIKTNIKYSEQTLLSSKEGEIEDVLVIDPTHQGGHR</sequence>
<evidence type="ECO:0000313" key="3">
    <source>
        <dbReference type="Proteomes" id="UP000440694"/>
    </source>
</evidence>
<protein>
    <submittedName>
        <fullName evidence="2">Uncharacterized protein</fullName>
    </submittedName>
</protein>
<dbReference type="EMBL" id="WMBQ01000002">
    <property type="protein sequence ID" value="MTD95411.1"/>
    <property type="molecule type" value="Genomic_DNA"/>
</dbReference>
<proteinExistence type="predicted"/>
<dbReference type="AlphaFoldDB" id="A0A6I3KRQ3"/>
<keyword evidence="1" id="KW-1133">Transmembrane helix</keyword>
<reference evidence="2 3" key="1">
    <citation type="submission" date="2019-11" db="EMBL/GenBank/DDBJ databases">
        <title>Identification of a novel strain.</title>
        <authorList>
            <person name="Xu Q."/>
            <person name="Wang G."/>
        </authorList>
    </citation>
    <scope>NUCLEOTIDE SEQUENCE [LARGE SCALE GENOMIC DNA]</scope>
    <source>
        <strain evidence="3">xq</strain>
    </source>
</reference>
<keyword evidence="1" id="KW-0472">Membrane</keyword>
<accession>A0A6I3KRQ3</accession>
<keyword evidence="1" id="KW-0812">Transmembrane</keyword>
<comment type="caution">
    <text evidence="2">The sequence shown here is derived from an EMBL/GenBank/DDBJ whole genome shotgun (WGS) entry which is preliminary data.</text>
</comment>